<accession>A0A7W7ML77</accession>
<evidence type="ECO:0000313" key="1">
    <source>
        <dbReference type="EMBL" id="MBB4754474.1"/>
    </source>
</evidence>
<organism evidence="1 2">
    <name type="scientific">Actinoplanes lobatus</name>
    <dbReference type="NCBI Taxonomy" id="113568"/>
    <lineage>
        <taxon>Bacteria</taxon>
        <taxon>Bacillati</taxon>
        <taxon>Actinomycetota</taxon>
        <taxon>Actinomycetes</taxon>
        <taxon>Micromonosporales</taxon>
        <taxon>Micromonosporaceae</taxon>
        <taxon>Actinoplanes</taxon>
    </lineage>
</organism>
<reference evidence="1 2" key="1">
    <citation type="submission" date="2020-08" db="EMBL/GenBank/DDBJ databases">
        <title>Sequencing the genomes of 1000 actinobacteria strains.</title>
        <authorList>
            <person name="Klenk H.-P."/>
        </authorList>
    </citation>
    <scope>NUCLEOTIDE SEQUENCE [LARGE SCALE GENOMIC DNA]</scope>
    <source>
        <strain evidence="1 2">DSM 43150</strain>
    </source>
</reference>
<proteinExistence type="predicted"/>
<evidence type="ECO:0000313" key="2">
    <source>
        <dbReference type="Proteomes" id="UP000590511"/>
    </source>
</evidence>
<dbReference type="EMBL" id="JACHNC010000001">
    <property type="protein sequence ID" value="MBB4754474.1"/>
    <property type="molecule type" value="Genomic_DNA"/>
</dbReference>
<sequence>MVQAAKFFGVAAFEAESATPLLHATKLLPLGRMVAHLRRIAHLGDLRPTEQRSLPHEWILPQSDREV</sequence>
<gene>
    <name evidence="1" type="ORF">BJ964_008635</name>
</gene>
<dbReference type="RefSeq" id="WP_188126019.1">
    <property type="nucleotide sequence ID" value="NZ_BOMP01000047.1"/>
</dbReference>
<comment type="caution">
    <text evidence="1">The sequence shown here is derived from an EMBL/GenBank/DDBJ whole genome shotgun (WGS) entry which is preliminary data.</text>
</comment>
<name>A0A7W7ML77_9ACTN</name>
<dbReference type="Proteomes" id="UP000590511">
    <property type="component" value="Unassembled WGS sequence"/>
</dbReference>
<dbReference type="AlphaFoldDB" id="A0A7W7ML77"/>
<protein>
    <submittedName>
        <fullName evidence="1">Uncharacterized protein</fullName>
    </submittedName>
</protein>